<keyword evidence="1" id="KW-0812">Transmembrane</keyword>
<evidence type="ECO:0000256" key="1">
    <source>
        <dbReference type="SAM" id="Phobius"/>
    </source>
</evidence>
<sequence length="98" mass="10525">MSAKNYWFAFGIGVSAGAAIALLYAPQTGIKTRKQLRKRAEDAGDYLEDAGNYLKAQAERLSDEAQKAIKRSKGQVDYAIDKAGDAVNSAVKTAQSLV</sequence>
<dbReference type="InterPro" id="IPR024623">
    <property type="entry name" value="YtxH"/>
</dbReference>
<dbReference type="Proteomes" id="UP000568106">
    <property type="component" value="Unassembled WGS sequence"/>
</dbReference>
<accession>A0A7W8MQ93</accession>
<comment type="caution">
    <text evidence="2">The sequence shown here is derived from an EMBL/GenBank/DDBJ whole genome shotgun (WGS) entry which is preliminary data.</text>
</comment>
<keyword evidence="1" id="KW-1133">Transmembrane helix</keyword>
<dbReference type="AlphaFoldDB" id="A0A7W8MQ93"/>
<feature type="transmembrane region" description="Helical" evidence="1">
    <location>
        <begin position="6"/>
        <end position="25"/>
    </location>
</feature>
<protein>
    <submittedName>
        <fullName evidence="2">Gas vesicle protein</fullName>
    </submittedName>
</protein>
<evidence type="ECO:0000313" key="3">
    <source>
        <dbReference type="Proteomes" id="UP000568106"/>
    </source>
</evidence>
<evidence type="ECO:0000313" key="2">
    <source>
        <dbReference type="EMBL" id="MBB5315535.1"/>
    </source>
</evidence>
<organism evidence="2 3">
    <name type="scientific">Tunturiibacter empetritectus</name>
    <dbReference type="NCBI Taxonomy" id="3069691"/>
    <lineage>
        <taxon>Bacteria</taxon>
        <taxon>Pseudomonadati</taxon>
        <taxon>Acidobacteriota</taxon>
        <taxon>Terriglobia</taxon>
        <taxon>Terriglobales</taxon>
        <taxon>Acidobacteriaceae</taxon>
        <taxon>Tunturiibacter</taxon>
    </lineage>
</organism>
<keyword evidence="1" id="KW-0472">Membrane</keyword>
<dbReference type="EMBL" id="JACHDY010000001">
    <property type="protein sequence ID" value="MBB5315535.1"/>
    <property type="molecule type" value="Genomic_DNA"/>
</dbReference>
<proteinExistence type="predicted"/>
<dbReference type="Pfam" id="PF12732">
    <property type="entry name" value="YtxH"/>
    <property type="match status" value="1"/>
</dbReference>
<reference evidence="2" key="1">
    <citation type="submission" date="2020-08" db="EMBL/GenBank/DDBJ databases">
        <title>Genomic Encyclopedia of Type Strains, Phase IV (KMG-V): Genome sequencing to study the core and pangenomes of soil and plant-associated prokaryotes.</title>
        <authorList>
            <person name="Whitman W."/>
        </authorList>
    </citation>
    <scope>NUCLEOTIDE SEQUENCE [LARGE SCALE GENOMIC DNA]</scope>
    <source>
        <strain evidence="2">M8UP27</strain>
    </source>
</reference>
<keyword evidence="3" id="KW-1185">Reference proteome</keyword>
<gene>
    <name evidence="2" type="ORF">HDF09_000185</name>
</gene>
<name>A0A7W8MQ93_9BACT</name>